<reference evidence="2" key="1">
    <citation type="submission" date="2013-07" db="EMBL/GenBank/DDBJ databases">
        <title>Sub-species coevolution in mutualistic symbiosis.</title>
        <authorList>
            <person name="Murfin K."/>
            <person name="Klassen J."/>
            <person name="Lee M."/>
            <person name="Forst S."/>
            <person name="Stock P."/>
            <person name="Goodrich-Blair H."/>
        </authorList>
    </citation>
    <scope>NUCLEOTIDE SEQUENCE [LARGE SCALE GENOMIC DNA]</scope>
    <source>
        <strain evidence="2">Kraussei Becker Underwood</strain>
    </source>
</reference>
<dbReference type="AlphaFoldDB" id="A0A077Q094"/>
<gene>
    <name evidence="2" type="ORF">XBKB1_680005</name>
</gene>
<feature type="region of interest" description="Disordered" evidence="1">
    <location>
        <begin position="1"/>
        <end position="30"/>
    </location>
</feature>
<comment type="caution">
    <text evidence="2">The sequence shown here is derived from an EMBL/GenBank/DDBJ whole genome shotgun (WGS) entry which is preliminary data.</text>
</comment>
<sequence length="30" mass="3363">MSSLVCPANTLTKQTREPEDTKPTRKAFLV</sequence>
<organism evidence="2">
    <name type="scientific">Xenorhabdus bovienii str. kraussei Becker Underwood</name>
    <dbReference type="NCBI Taxonomy" id="1398204"/>
    <lineage>
        <taxon>Bacteria</taxon>
        <taxon>Pseudomonadati</taxon>
        <taxon>Pseudomonadota</taxon>
        <taxon>Gammaproteobacteria</taxon>
        <taxon>Enterobacterales</taxon>
        <taxon>Morganellaceae</taxon>
        <taxon>Xenorhabdus</taxon>
    </lineage>
</organism>
<dbReference type="Proteomes" id="UP000028493">
    <property type="component" value="Unassembled WGS sequence"/>
</dbReference>
<name>A0A077Q094_XENBV</name>
<evidence type="ECO:0000313" key="2">
    <source>
        <dbReference type="EMBL" id="CDH26422.1"/>
    </source>
</evidence>
<feature type="compositionally biased region" description="Basic and acidic residues" evidence="1">
    <location>
        <begin position="14"/>
        <end position="23"/>
    </location>
</feature>
<dbReference type="EMBL" id="CBSZ010000404">
    <property type="protein sequence ID" value="CDH26422.1"/>
    <property type="molecule type" value="Genomic_DNA"/>
</dbReference>
<accession>A0A077Q094</accession>
<proteinExistence type="predicted"/>
<evidence type="ECO:0000256" key="1">
    <source>
        <dbReference type="SAM" id="MobiDB-lite"/>
    </source>
</evidence>
<protein>
    <submittedName>
        <fullName evidence="2">Uncharacterized protein</fullName>
    </submittedName>
</protein>
<feature type="compositionally biased region" description="Polar residues" evidence="1">
    <location>
        <begin position="1"/>
        <end position="13"/>
    </location>
</feature>
<dbReference type="HOGENOM" id="CLU_3406147_0_0_6"/>